<dbReference type="Gene3D" id="1.10.10.620">
    <property type="entry name" value="ribosome modulation factor like domain"/>
    <property type="match status" value="1"/>
</dbReference>
<evidence type="ECO:0000256" key="1">
    <source>
        <dbReference type="ARBA" id="ARBA00022490"/>
    </source>
</evidence>
<dbReference type="NCBIfam" id="NF011162">
    <property type="entry name" value="PRK14563.1"/>
    <property type="match status" value="1"/>
</dbReference>
<dbReference type="RefSeq" id="WP_344800934.1">
    <property type="nucleotide sequence ID" value="NZ_BAABBN010000017.1"/>
</dbReference>
<proteinExistence type="predicted"/>
<protein>
    <submittedName>
        <fullName evidence="3">Uncharacterized protein</fullName>
    </submittedName>
</protein>
<dbReference type="EMBL" id="BAABBN010000017">
    <property type="protein sequence ID" value="GAA3944355.1"/>
    <property type="molecule type" value="Genomic_DNA"/>
</dbReference>
<reference evidence="4" key="1">
    <citation type="journal article" date="2019" name="Int. J. Syst. Evol. Microbiol.">
        <title>The Global Catalogue of Microorganisms (GCM) 10K type strain sequencing project: providing services to taxonomists for standard genome sequencing and annotation.</title>
        <authorList>
            <consortium name="The Broad Institute Genomics Platform"/>
            <consortium name="The Broad Institute Genome Sequencing Center for Infectious Disease"/>
            <person name="Wu L."/>
            <person name="Ma J."/>
        </authorList>
    </citation>
    <scope>NUCLEOTIDE SEQUENCE [LARGE SCALE GENOMIC DNA]</scope>
    <source>
        <strain evidence="4">JCM 17551</strain>
    </source>
</reference>
<name>A0ABP7NE21_9GAMM</name>
<comment type="caution">
    <text evidence="3">The sequence shown here is derived from an EMBL/GenBank/DDBJ whole genome shotgun (WGS) entry which is preliminary data.</text>
</comment>
<gene>
    <name evidence="3" type="ORF">GCM10022277_45090</name>
</gene>
<evidence type="ECO:0000256" key="2">
    <source>
        <dbReference type="ARBA" id="ARBA00022845"/>
    </source>
</evidence>
<organism evidence="3 4">
    <name type="scientific">Litoribacillus peritrichatus</name>
    <dbReference type="NCBI Taxonomy" id="718191"/>
    <lineage>
        <taxon>Bacteria</taxon>
        <taxon>Pseudomonadati</taxon>
        <taxon>Pseudomonadota</taxon>
        <taxon>Gammaproteobacteria</taxon>
        <taxon>Oceanospirillales</taxon>
        <taxon>Oceanospirillaceae</taxon>
        <taxon>Litoribacillus</taxon>
    </lineage>
</organism>
<dbReference type="Proteomes" id="UP001501565">
    <property type="component" value="Unassembled WGS sequence"/>
</dbReference>
<keyword evidence="1" id="KW-0963">Cytoplasm</keyword>
<dbReference type="InterPro" id="IPR007040">
    <property type="entry name" value="Ribosome_modulation_factor"/>
</dbReference>
<evidence type="ECO:0000313" key="3">
    <source>
        <dbReference type="EMBL" id="GAA3944355.1"/>
    </source>
</evidence>
<sequence>MLNDKDYSLESMDKAYRRGYMTGVTGNRENCPYATDVLIAAWEAGRDDGHDYFEEHQERLSA</sequence>
<dbReference type="Pfam" id="PF04957">
    <property type="entry name" value="RMF"/>
    <property type="match status" value="1"/>
</dbReference>
<keyword evidence="2" id="KW-0810">Translation regulation</keyword>
<dbReference type="InterPro" id="IPR023200">
    <property type="entry name" value="RMF_sf"/>
</dbReference>
<accession>A0ABP7NE21</accession>
<evidence type="ECO:0000313" key="4">
    <source>
        <dbReference type="Proteomes" id="UP001501565"/>
    </source>
</evidence>
<keyword evidence="4" id="KW-1185">Reference proteome</keyword>